<dbReference type="OrthoDB" id="9807195at2"/>
<dbReference type="CDD" id="cd24052">
    <property type="entry name" value="ASKHA_NBD_HpPPX-GppA-like"/>
    <property type="match status" value="1"/>
</dbReference>
<accession>A0A4P6YWY7</accession>
<sequence length="324" mass="35864">MKKFAVIDLGSNSARMTVSEIHPDGSYIVLERMQEMVRLSQDMGAEKILQKPEIERTLVALEKFQGALEKYEDITVRAVATAAVRQASNQADFLAHVKKKTDLDLEVLTGEEEAHYDFLGVTNTLKAKNVVILDTGGASSELILVQGKQALHEVSLPIGAVNLTEMYLEKDKVSAKSLFTAFTAVDELFNSISWLHDANELPMIVLGGSNRTLGKMSRRKNKVQDTPLHGYRISNTEAFELYEDVLGKDLEDRKKIPGLSKERGDIIIGGLTPLMLLLRYLDSDRVTFSQAGIREGILFEHIQTTTGESVVEPEPAAMTVDAED</sequence>
<dbReference type="InterPro" id="IPR050273">
    <property type="entry name" value="GppA/Ppx_hydrolase"/>
</dbReference>
<dbReference type="GO" id="GO:0016462">
    <property type="term" value="F:pyrophosphatase activity"/>
    <property type="evidence" value="ECO:0007669"/>
    <property type="project" value="TreeGrafter"/>
</dbReference>
<dbReference type="InterPro" id="IPR003695">
    <property type="entry name" value="Ppx_GppA_N"/>
</dbReference>
<dbReference type="SUPFAM" id="SSF53067">
    <property type="entry name" value="Actin-like ATPase domain"/>
    <property type="match status" value="2"/>
</dbReference>
<dbReference type="InterPro" id="IPR043129">
    <property type="entry name" value="ATPase_NBD"/>
</dbReference>
<organism evidence="3 4">
    <name type="scientific">Periweissella cryptocerci</name>
    <dbReference type="NCBI Taxonomy" id="2506420"/>
    <lineage>
        <taxon>Bacteria</taxon>
        <taxon>Bacillati</taxon>
        <taxon>Bacillota</taxon>
        <taxon>Bacilli</taxon>
        <taxon>Lactobacillales</taxon>
        <taxon>Lactobacillaceae</taxon>
        <taxon>Periweissella</taxon>
    </lineage>
</organism>
<dbReference type="RefSeq" id="WP_133364393.1">
    <property type="nucleotide sequence ID" value="NZ_CP037940.1"/>
</dbReference>
<dbReference type="Proteomes" id="UP000292886">
    <property type="component" value="Chromosome"/>
</dbReference>
<dbReference type="AlphaFoldDB" id="A0A4P6YWY7"/>
<evidence type="ECO:0000256" key="1">
    <source>
        <dbReference type="ARBA" id="ARBA00007125"/>
    </source>
</evidence>
<evidence type="ECO:0000313" key="3">
    <source>
        <dbReference type="EMBL" id="QBO37316.1"/>
    </source>
</evidence>
<dbReference type="KEGG" id="wei:EQG49_13015"/>
<dbReference type="Pfam" id="PF02541">
    <property type="entry name" value="Ppx-GppA"/>
    <property type="match status" value="1"/>
</dbReference>
<proteinExistence type="inferred from homology"/>
<comment type="similarity">
    <text evidence="1">Belongs to the GppA/Ppx family.</text>
</comment>
<reference evidence="4" key="1">
    <citation type="submission" date="2019-03" db="EMBL/GenBank/DDBJ databases">
        <title>Weissella sp. 26KH-42 Genome sequencing.</title>
        <authorList>
            <person name="Heo J."/>
            <person name="Kim S.-J."/>
            <person name="Kim J.-S."/>
            <person name="Hong S.-B."/>
            <person name="Kwon S.-W."/>
        </authorList>
    </citation>
    <scope>NUCLEOTIDE SEQUENCE [LARGE SCALE GENOMIC DNA]</scope>
    <source>
        <strain evidence="4">26KH-42</strain>
    </source>
</reference>
<dbReference type="Gene3D" id="3.30.420.150">
    <property type="entry name" value="Exopolyphosphatase. Domain 2"/>
    <property type="match status" value="1"/>
</dbReference>
<name>A0A4P6YWY7_9LACO</name>
<evidence type="ECO:0000313" key="4">
    <source>
        <dbReference type="Proteomes" id="UP000292886"/>
    </source>
</evidence>
<keyword evidence="4" id="KW-1185">Reference proteome</keyword>
<dbReference type="EMBL" id="CP037940">
    <property type="protein sequence ID" value="QBO37316.1"/>
    <property type="molecule type" value="Genomic_DNA"/>
</dbReference>
<dbReference type="PANTHER" id="PTHR30005">
    <property type="entry name" value="EXOPOLYPHOSPHATASE"/>
    <property type="match status" value="1"/>
</dbReference>
<dbReference type="Gene3D" id="3.30.420.40">
    <property type="match status" value="1"/>
</dbReference>
<dbReference type="PANTHER" id="PTHR30005:SF0">
    <property type="entry name" value="RETROGRADE REGULATION PROTEIN 2"/>
    <property type="match status" value="1"/>
</dbReference>
<feature type="domain" description="Ppx/GppA phosphatase N-terminal" evidence="2">
    <location>
        <begin position="25"/>
        <end position="303"/>
    </location>
</feature>
<gene>
    <name evidence="3" type="ORF">EQG49_13015</name>
</gene>
<protein>
    <submittedName>
        <fullName evidence="3">Ppx/GppA family phosphatase</fullName>
    </submittedName>
</protein>
<evidence type="ECO:0000259" key="2">
    <source>
        <dbReference type="Pfam" id="PF02541"/>
    </source>
</evidence>